<feature type="binding site" evidence="6">
    <location>
        <position position="182"/>
    </location>
    <ligand>
        <name>Mg(2+)</name>
        <dbReference type="ChEBI" id="CHEBI:18420"/>
    </ligand>
</feature>
<dbReference type="Pfam" id="PF06888">
    <property type="entry name" value="Put_Phosphatase"/>
    <property type="match status" value="1"/>
</dbReference>
<comment type="cofactor">
    <cofactor evidence="1 6">
        <name>Mg(2+)</name>
        <dbReference type="ChEBI" id="CHEBI:18420"/>
    </cofactor>
</comment>
<dbReference type="PANTHER" id="PTHR20889">
    <property type="entry name" value="PHOSPHATASE, ORPHAN 1, 2"/>
    <property type="match status" value="1"/>
</dbReference>
<dbReference type="NCBIfam" id="TIGR01489">
    <property type="entry name" value="DKMTPPase-SF"/>
    <property type="match status" value="1"/>
</dbReference>
<sequence>MLSSQLVVFDFDWSLVDQDSDRWIFEVLAPHLRRKMKTLKESIQWTDLVAQSLRELHAEGKSRNDIETALRILPFHPAMIRGITNLKARRKTMFFCLSNANSIFINTILESKGLSDFFEEIVTNPAEWDGQGLLKLRRRVDPGGPQHECKVGCSPNMCKGDELNAFLNRHSLGFERVVYVGDGSNDFCPVLRLRKQDMVFCRNFRGLAKRIETEGGLQCEVKTWSGAWEVEELLDQL</sequence>
<dbReference type="Gene3D" id="3.40.50.1000">
    <property type="entry name" value="HAD superfamily/HAD-like"/>
    <property type="match status" value="1"/>
</dbReference>
<evidence type="ECO:0000256" key="1">
    <source>
        <dbReference type="ARBA" id="ARBA00001946"/>
    </source>
</evidence>
<evidence type="ECO:0000256" key="5">
    <source>
        <dbReference type="PIRSR" id="PIRSR031051-1"/>
    </source>
</evidence>
<evidence type="ECO:0000256" key="3">
    <source>
        <dbReference type="ARBA" id="ARBA00022801"/>
    </source>
</evidence>
<organism evidence="7 8">
    <name type="scientific">Rickenella mellea</name>
    <dbReference type="NCBI Taxonomy" id="50990"/>
    <lineage>
        <taxon>Eukaryota</taxon>
        <taxon>Fungi</taxon>
        <taxon>Dikarya</taxon>
        <taxon>Basidiomycota</taxon>
        <taxon>Agaricomycotina</taxon>
        <taxon>Agaricomycetes</taxon>
        <taxon>Hymenochaetales</taxon>
        <taxon>Rickenellaceae</taxon>
        <taxon>Rickenella</taxon>
    </lineage>
</organism>
<evidence type="ECO:0000256" key="2">
    <source>
        <dbReference type="ARBA" id="ARBA00022723"/>
    </source>
</evidence>
<dbReference type="PIRSF" id="PIRSF031051">
    <property type="entry name" value="PyrdxlP_Pase_PHOSPHO2"/>
    <property type="match status" value="1"/>
</dbReference>
<gene>
    <name evidence="7" type="ORF">BD410DRAFT_764121</name>
</gene>
<dbReference type="InterPro" id="IPR023214">
    <property type="entry name" value="HAD_sf"/>
</dbReference>
<dbReference type="VEuPathDB" id="FungiDB:BD410DRAFT_764121"/>
<dbReference type="Proteomes" id="UP000294933">
    <property type="component" value="Unassembled WGS sequence"/>
</dbReference>
<keyword evidence="4 6" id="KW-0460">Magnesium</keyword>
<protein>
    <recommendedName>
        <fullName evidence="9">Phosphatase phospho-type</fullName>
    </recommendedName>
</protein>
<dbReference type="NCBIfam" id="TIGR01488">
    <property type="entry name" value="HAD-SF-IB"/>
    <property type="match status" value="1"/>
</dbReference>
<evidence type="ECO:0000256" key="6">
    <source>
        <dbReference type="PIRSR" id="PIRSR031051-3"/>
    </source>
</evidence>
<dbReference type="InterPro" id="IPR006384">
    <property type="entry name" value="HAD_hydro_PyrdxlP_Pase-like"/>
</dbReference>
<dbReference type="EMBL" id="ML170162">
    <property type="protein sequence ID" value="TDL25911.1"/>
    <property type="molecule type" value="Genomic_DNA"/>
</dbReference>
<dbReference type="GO" id="GO:0016791">
    <property type="term" value="F:phosphatase activity"/>
    <property type="evidence" value="ECO:0007669"/>
    <property type="project" value="InterPro"/>
</dbReference>
<keyword evidence="3" id="KW-0378">Hydrolase</keyword>
<dbReference type="STRING" id="50990.A0A4Y7QF74"/>
<evidence type="ECO:0000256" key="4">
    <source>
        <dbReference type="ARBA" id="ARBA00022842"/>
    </source>
</evidence>
<name>A0A4Y7QF74_9AGAM</name>
<evidence type="ECO:0008006" key="9">
    <source>
        <dbReference type="Google" id="ProtNLM"/>
    </source>
</evidence>
<dbReference type="AlphaFoldDB" id="A0A4Y7QF74"/>
<reference evidence="7 8" key="1">
    <citation type="submission" date="2018-06" db="EMBL/GenBank/DDBJ databases">
        <title>A transcriptomic atlas of mushroom development highlights an independent origin of complex multicellularity.</title>
        <authorList>
            <consortium name="DOE Joint Genome Institute"/>
            <person name="Krizsan K."/>
            <person name="Almasi E."/>
            <person name="Merenyi Z."/>
            <person name="Sahu N."/>
            <person name="Viragh M."/>
            <person name="Koszo T."/>
            <person name="Mondo S."/>
            <person name="Kiss B."/>
            <person name="Balint B."/>
            <person name="Kues U."/>
            <person name="Barry K."/>
            <person name="Hegedus J.C."/>
            <person name="Henrissat B."/>
            <person name="Johnson J."/>
            <person name="Lipzen A."/>
            <person name="Ohm R."/>
            <person name="Nagy I."/>
            <person name="Pangilinan J."/>
            <person name="Yan J."/>
            <person name="Xiong Y."/>
            <person name="Grigoriev I.V."/>
            <person name="Hibbett D.S."/>
            <person name="Nagy L.G."/>
        </authorList>
    </citation>
    <scope>NUCLEOTIDE SEQUENCE [LARGE SCALE GENOMIC DNA]</scope>
    <source>
        <strain evidence="7 8">SZMC22713</strain>
    </source>
</reference>
<proteinExistence type="predicted"/>
<keyword evidence="8" id="KW-1185">Reference proteome</keyword>
<evidence type="ECO:0000313" key="7">
    <source>
        <dbReference type="EMBL" id="TDL25911.1"/>
    </source>
</evidence>
<dbReference type="OrthoDB" id="10267182at2759"/>
<evidence type="ECO:0000313" key="8">
    <source>
        <dbReference type="Proteomes" id="UP000294933"/>
    </source>
</evidence>
<dbReference type="PANTHER" id="PTHR20889:SF12">
    <property type="entry name" value="LP01149P"/>
    <property type="match status" value="1"/>
</dbReference>
<dbReference type="InterPro" id="IPR016965">
    <property type="entry name" value="Pase_PHOSPHO-typ"/>
</dbReference>
<feature type="active site" description="Nucleophile" evidence="5">
    <location>
        <position position="10"/>
    </location>
</feature>
<feature type="active site" description="Proton donor" evidence="5">
    <location>
        <position position="12"/>
    </location>
</feature>
<keyword evidence="2 6" id="KW-0479">Metal-binding</keyword>
<accession>A0A4Y7QF74</accession>
<dbReference type="InterPro" id="IPR036412">
    <property type="entry name" value="HAD-like_sf"/>
</dbReference>
<dbReference type="SUPFAM" id="SSF56784">
    <property type="entry name" value="HAD-like"/>
    <property type="match status" value="1"/>
</dbReference>
<feature type="binding site" evidence="6">
    <location>
        <position position="12"/>
    </location>
    <ligand>
        <name>Mg(2+)</name>
        <dbReference type="ChEBI" id="CHEBI:18420"/>
    </ligand>
</feature>
<dbReference type="GO" id="GO:0046872">
    <property type="term" value="F:metal ion binding"/>
    <property type="evidence" value="ECO:0007669"/>
    <property type="project" value="UniProtKB-KW"/>
</dbReference>
<feature type="binding site" evidence="6">
    <location>
        <position position="10"/>
    </location>
    <ligand>
        <name>Mg(2+)</name>
        <dbReference type="ChEBI" id="CHEBI:18420"/>
    </ligand>
</feature>